<evidence type="ECO:0000313" key="12">
    <source>
        <dbReference type="Proteomes" id="UP000015104"/>
    </source>
</evidence>
<dbReference type="InterPro" id="IPR036640">
    <property type="entry name" value="ABC1_TM_sf"/>
</dbReference>
<evidence type="ECO:0000259" key="10">
    <source>
        <dbReference type="PROSITE" id="PS50929"/>
    </source>
</evidence>
<dbReference type="SUPFAM" id="SSF52540">
    <property type="entry name" value="P-loop containing nucleoside triphosphate hydrolases"/>
    <property type="match status" value="2"/>
</dbReference>
<feature type="transmembrane region" description="Helical" evidence="8">
    <location>
        <begin position="5"/>
        <end position="23"/>
    </location>
</feature>
<dbReference type="eggNOG" id="KOG0054">
    <property type="taxonomic scope" value="Eukaryota"/>
</dbReference>
<reference evidence="11" key="2">
    <citation type="submission" date="2015-06" db="UniProtKB">
        <authorList>
            <consortium name="EnsemblMetazoa"/>
        </authorList>
    </citation>
    <scope>IDENTIFICATION</scope>
</reference>
<dbReference type="Pfam" id="PF00664">
    <property type="entry name" value="ABC_membrane"/>
    <property type="match status" value="2"/>
</dbReference>
<dbReference type="FunFam" id="1.20.1560.10:FF:000006">
    <property type="entry name" value="ATP-binding cassette, sub-family C (CFTR/MRP), member 9"/>
    <property type="match status" value="1"/>
</dbReference>
<keyword evidence="4" id="KW-0547">Nucleotide-binding</keyword>
<dbReference type="EnsemblMetazoa" id="tetur11g05990.1">
    <property type="protein sequence ID" value="tetur11g05990.1"/>
    <property type="gene ID" value="tetur11g05990"/>
</dbReference>
<dbReference type="InterPro" id="IPR011527">
    <property type="entry name" value="ABC1_TM_dom"/>
</dbReference>
<feature type="transmembrane region" description="Helical" evidence="8">
    <location>
        <begin position="525"/>
        <end position="544"/>
    </location>
</feature>
<dbReference type="Proteomes" id="UP000015104">
    <property type="component" value="Unassembled WGS sequence"/>
</dbReference>
<evidence type="ECO:0000256" key="5">
    <source>
        <dbReference type="ARBA" id="ARBA00022840"/>
    </source>
</evidence>
<feature type="transmembrane region" description="Helical" evidence="8">
    <location>
        <begin position="400"/>
        <end position="417"/>
    </location>
</feature>
<dbReference type="FunFam" id="3.40.50.300:FF:000838">
    <property type="entry name" value="ABC multidrug transporter (Eurofung)"/>
    <property type="match status" value="1"/>
</dbReference>
<comment type="subcellular location">
    <subcellularLocation>
        <location evidence="1">Membrane</location>
        <topology evidence="1">Multi-pass membrane protein</topology>
    </subcellularLocation>
</comment>
<feature type="transmembrane region" description="Helical" evidence="8">
    <location>
        <begin position="240"/>
        <end position="261"/>
    </location>
</feature>
<keyword evidence="7 8" id="KW-0472">Membrane</keyword>
<feature type="transmembrane region" description="Helical" evidence="8">
    <location>
        <begin position="1387"/>
        <end position="1406"/>
    </location>
</feature>
<dbReference type="CDD" id="cd03250">
    <property type="entry name" value="ABCC_MRP_domain1"/>
    <property type="match status" value="1"/>
</dbReference>
<feature type="domain" description="ABC transporter" evidence="9">
    <location>
        <begin position="627"/>
        <end position="855"/>
    </location>
</feature>
<dbReference type="Gene3D" id="1.20.1560.10">
    <property type="entry name" value="ABC transporter type 1, transmembrane domain"/>
    <property type="match status" value="2"/>
</dbReference>
<dbReference type="CDD" id="cd18602">
    <property type="entry name" value="ABC_6TM_SUR1_D2_like"/>
    <property type="match status" value="1"/>
</dbReference>
<protein>
    <submittedName>
        <fullName evidence="11">Uncharacterized protein</fullName>
    </submittedName>
</protein>
<dbReference type="PANTHER" id="PTHR24223:SF461">
    <property type="entry name" value="ATP-BINDING CASSETTE SUB-FAMILY C MEMBER SUR"/>
    <property type="match status" value="1"/>
</dbReference>
<feature type="domain" description="ABC transmembrane type-1" evidence="10">
    <location>
        <begin position="237"/>
        <end position="541"/>
    </location>
</feature>
<dbReference type="InterPro" id="IPR003439">
    <property type="entry name" value="ABC_transporter-like_ATP-bd"/>
</dbReference>
<dbReference type="Pfam" id="PF00005">
    <property type="entry name" value="ABC_tran"/>
    <property type="match status" value="2"/>
</dbReference>
<accession>T1KHX7</accession>
<feature type="transmembrane region" description="Helical" evidence="8">
    <location>
        <begin position="79"/>
        <end position="103"/>
    </location>
</feature>
<dbReference type="GO" id="GO:0005524">
    <property type="term" value="F:ATP binding"/>
    <property type="evidence" value="ECO:0007669"/>
    <property type="project" value="UniProtKB-KW"/>
</dbReference>
<keyword evidence="12" id="KW-1185">Reference proteome</keyword>
<feature type="transmembrane region" description="Helical" evidence="8">
    <location>
        <begin position="1361"/>
        <end position="1380"/>
    </location>
</feature>
<evidence type="ECO:0000256" key="1">
    <source>
        <dbReference type="ARBA" id="ARBA00004141"/>
    </source>
</evidence>
<evidence type="ECO:0000259" key="9">
    <source>
        <dbReference type="PROSITE" id="PS50893"/>
    </source>
</evidence>
<feature type="domain" description="ABC transporter" evidence="9">
    <location>
        <begin position="1452"/>
        <end position="1678"/>
    </location>
</feature>
<dbReference type="GO" id="GO:0016887">
    <property type="term" value="F:ATP hydrolysis activity"/>
    <property type="evidence" value="ECO:0007669"/>
    <property type="project" value="InterPro"/>
</dbReference>
<organism evidence="11 12">
    <name type="scientific">Tetranychus urticae</name>
    <name type="common">Two-spotted spider mite</name>
    <dbReference type="NCBI Taxonomy" id="32264"/>
    <lineage>
        <taxon>Eukaryota</taxon>
        <taxon>Metazoa</taxon>
        <taxon>Ecdysozoa</taxon>
        <taxon>Arthropoda</taxon>
        <taxon>Chelicerata</taxon>
        <taxon>Arachnida</taxon>
        <taxon>Acari</taxon>
        <taxon>Acariformes</taxon>
        <taxon>Trombidiformes</taxon>
        <taxon>Prostigmata</taxon>
        <taxon>Eleutherengona</taxon>
        <taxon>Raphignathae</taxon>
        <taxon>Tetranychoidea</taxon>
        <taxon>Tetranychidae</taxon>
        <taxon>Tetranychus</taxon>
    </lineage>
</organism>
<evidence type="ECO:0000256" key="3">
    <source>
        <dbReference type="ARBA" id="ARBA00022692"/>
    </source>
</evidence>
<feature type="transmembrane region" description="Helical" evidence="8">
    <location>
        <begin position="479"/>
        <end position="505"/>
    </location>
</feature>
<dbReference type="PANTHER" id="PTHR24223">
    <property type="entry name" value="ATP-BINDING CASSETTE SUB-FAMILY C"/>
    <property type="match status" value="1"/>
</dbReference>
<evidence type="ECO:0000256" key="2">
    <source>
        <dbReference type="ARBA" id="ARBA00022448"/>
    </source>
</evidence>
<dbReference type="CDD" id="cd03244">
    <property type="entry name" value="ABCC_MRP_domain2"/>
    <property type="match status" value="1"/>
</dbReference>
<evidence type="ECO:0000313" key="11">
    <source>
        <dbReference type="EnsemblMetazoa" id="tetur11g05990.1"/>
    </source>
</evidence>
<keyword evidence="6 8" id="KW-1133">Transmembrane helix</keyword>
<dbReference type="FunFam" id="1.20.1560.10:FF:000010">
    <property type="entry name" value="Multidrug resistance-associated ABC transporter"/>
    <property type="match status" value="1"/>
</dbReference>
<feature type="transmembrane region" description="Helical" evidence="8">
    <location>
        <begin position="1253"/>
        <end position="1285"/>
    </location>
</feature>
<dbReference type="InterPro" id="IPR003593">
    <property type="entry name" value="AAA+_ATPase"/>
</dbReference>
<reference evidence="12" key="1">
    <citation type="submission" date="2011-08" db="EMBL/GenBank/DDBJ databases">
        <authorList>
            <person name="Rombauts S."/>
        </authorList>
    </citation>
    <scope>NUCLEOTIDE SEQUENCE</scope>
    <source>
        <strain evidence="12">London</strain>
    </source>
</reference>
<feature type="transmembrane region" description="Helical" evidence="8">
    <location>
        <begin position="115"/>
        <end position="138"/>
    </location>
</feature>
<dbReference type="PROSITE" id="PS00211">
    <property type="entry name" value="ABC_TRANSPORTER_1"/>
    <property type="match status" value="2"/>
</dbReference>
<dbReference type="Gene3D" id="3.40.50.300">
    <property type="entry name" value="P-loop containing nucleotide triphosphate hydrolases"/>
    <property type="match status" value="2"/>
</dbReference>
<proteinExistence type="predicted"/>
<dbReference type="PROSITE" id="PS50929">
    <property type="entry name" value="ABC_TM1F"/>
    <property type="match status" value="2"/>
</dbReference>
<feature type="transmembrane region" description="Helical" evidence="8">
    <location>
        <begin position="1088"/>
        <end position="1113"/>
    </location>
</feature>
<dbReference type="FunFam" id="3.40.50.300:FF:000997">
    <property type="entry name" value="Multidrug resistance-associated protein 1"/>
    <property type="match status" value="1"/>
</dbReference>
<feature type="transmembrane region" description="Helical" evidence="8">
    <location>
        <begin position="377"/>
        <end position="394"/>
    </location>
</feature>
<keyword evidence="5" id="KW-0067">ATP-binding</keyword>
<dbReference type="GO" id="GO:0016020">
    <property type="term" value="C:membrane"/>
    <property type="evidence" value="ECO:0007669"/>
    <property type="project" value="UniProtKB-SubCell"/>
</dbReference>
<evidence type="ECO:0000256" key="6">
    <source>
        <dbReference type="ARBA" id="ARBA00022989"/>
    </source>
</evidence>
<keyword evidence="3 8" id="KW-0812">Transmembrane</keyword>
<evidence type="ECO:0000256" key="8">
    <source>
        <dbReference type="SAM" id="Phobius"/>
    </source>
</evidence>
<evidence type="ECO:0000256" key="4">
    <source>
        <dbReference type="ARBA" id="ARBA00022741"/>
    </source>
</evidence>
<dbReference type="SUPFAM" id="SSF90123">
    <property type="entry name" value="ABC transporter transmembrane region"/>
    <property type="match status" value="2"/>
</dbReference>
<feature type="transmembrane region" description="Helical" evidence="8">
    <location>
        <begin position="1168"/>
        <end position="1193"/>
    </location>
</feature>
<keyword evidence="2" id="KW-0813">Transport</keyword>
<name>T1KHX7_TETUR</name>
<evidence type="ECO:0000256" key="7">
    <source>
        <dbReference type="ARBA" id="ARBA00023136"/>
    </source>
</evidence>
<dbReference type="InterPro" id="IPR017871">
    <property type="entry name" value="ABC_transporter-like_CS"/>
</dbReference>
<dbReference type="HOGENOM" id="CLU_000604_27_3_1"/>
<dbReference type="SMART" id="SM00382">
    <property type="entry name" value="AAA"/>
    <property type="match status" value="2"/>
</dbReference>
<dbReference type="InterPro" id="IPR027417">
    <property type="entry name" value="P-loop_NTPase"/>
</dbReference>
<dbReference type="InterPro" id="IPR050173">
    <property type="entry name" value="ABC_transporter_C-like"/>
</dbReference>
<sequence>MTPKVLLDIFTLMLLFIVSLSIIELLQSPWNHVSDHFNGRFITLVSTMITLLVNYFIVFPQLGLLLLKPGYGNSLYRVTFLIIVVSYWTITIINLACQLGLLLNMGLSIWTHIRLQLTLASMIITTWVLCAKLSAILMTKERFDGDLKPPSDCKYLHPYSSILSKATFSWFCEILRLGYSRPIQLEDLGSLPKEQRTESQFEKFNKFFEQESCKSINQDKPISLWKCYWKTFKYSLAVGAILRISADLFALFGPISIQYILNYVDAVKNSTKNSTLNGTANLLQTDLQVIETSTFIHNGFLIAFLVLCSTFLQSNFSNSFNHLAVLQSLQLKSALQSLIYKKTLRMAPSMGLDFGGISNHMSSDTHDMMMLFSMGHYVWAIPLKIIVLMTLLYFQLGVSSIIGAAAIYILAPIQYYLGKRLSAIRKETMDISDQRLKKTNELLTGIKLLKLLNWEILFCRKVENIRNQELNYQKRDAILVAYITILTQASSVILTLVTFVLYPYIEGEPLQPAKVFTGLALFNQLTVPLYIIPVVVPIIISSLTSSRRLSRFLSQPEIDCNVPWRQDDCDCIKDDESEDGNANKKSSYPNGNVLIDTNYQPANQSLNETSNNNINATSTDCDGETAVKIRNGHFAWSNKQETDNLRNINVTIPKSKLTIVTGPVGGGKTSLLSALMNEMIKIDGTVTWCSGNSRIGFLPQTPWLYNVSLRDNITFGLPYDPELYSKVKEITCLQGDIELLPNKDDTEIGERGINLSGGQRQRVALARAIYCDPSTLILDDPLSALDPKVSHTIFTSAIVDYLLGRGKTVIMTSHDLDHLKVASKIIVMDRGRIDFDDDFSGLVSSNCQFYIQLRDNDLAQEKNRAFISDEGSTAKERQKLCRLVTKRCLVRTVSTIEGHSKRRSGIYLRQVSHDPSCPLPCDDYTDIEGPCRSTPTNSASSKDDFCVYGNPGTTGANSDFGRRPRPGNLLRLISSESAHSRVSSNASGHFIGGNESATPSGIFRPGLRRLVSKISDRTIKEEDDASRIIGTTRKLSADADEGDLLLMVNGRNKSELMGRSEGMISSSPSEGLIGDEEKETGSVSIKVYWLYIKACSPYLAITILLFLVFSQVIKVATDFWLTDWTESNVGVANSTEKASSVLTKQVKYNDNLTNPDPDLVNVKTSHTLVYYIGGYCILSGLTILISLIANLMLQFASLRAVRVLHSRMINSIVKCPIRFFDTTPIGRILSRFSADISTIDKEITSTLPRLLRFMLLCFSAIIVNIIVTPPFIIAAIIIIIIYYLLQKFFRATSIELQRIQSISNSPIFSHFSQTLTGLSTIRAFRQETSFSEALCEYINTNNLAFLMVNCANCWLGIALDYLGGIILACATITSLIAAIYGDISTSFVGMSISYTLLIPIYLNWVVRNLASLEMHMCAVERVDQYSQLEPEDSSETFEELPKNWPSKGSVVFKGIELGYEANADSILNNFHLSIKSGEKVGICGRSGSGKSSIIMGLLKMVDVRDGQILVDNKNIKKIPSDVLRKNIALVPQEPIIFSGTFRENLDPFQEYSDDEIWRVLEETDCRSIVDSLDEVISDEGSNLSSGQRQLLCFARAILKKSPILIMDEATSSLDVQKESAIVDYIRKSNRTVISIAHRLNSLLDYDRIIVLDSGKIVEEGFPKKLLTKENGIFRSLLESEKGS</sequence>
<dbReference type="PROSITE" id="PS50893">
    <property type="entry name" value="ABC_TRANSPORTER_2"/>
    <property type="match status" value="2"/>
</dbReference>
<feature type="transmembrane region" description="Helical" evidence="8">
    <location>
        <begin position="295"/>
        <end position="312"/>
    </location>
</feature>
<feature type="transmembrane region" description="Helical" evidence="8">
    <location>
        <begin position="43"/>
        <end position="67"/>
    </location>
</feature>
<feature type="domain" description="ABC transmembrane type-1" evidence="10">
    <location>
        <begin position="1101"/>
        <end position="1414"/>
    </location>
</feature>
<dbReference type="EMBL" id="CAEY01000080">
    <property type="status" value="NOT_ANNOTATED_CDS"/>
    <property type="molecule type" value="Genomic_DNA"/>
</dbReference>
<dbReference type="GO" id="GO:0140359">
    <property type="term" value="F:ABC-type transporter activity"/>
    <property type="evidence" value="ECO:0007669"/>
    <property type="project" value="InterPro"/>
</dbReference>